<gene>
    <name evidence="4" type="ORF">GCM10022291_16940</name>
</gene>
<dbReference type="PANTHER" id="PTHR43465:SF1">
    <property type="entry name" value="NON-REDUCING END BETA-L-ARABINOFURANOSIDASE"/>
    <property type="match status" value="1"/>
</dbReference>
<sequence>MKNLALSLFSLITICSCGKKQEEVKTKELAVNTTTTAQLSLDKNKGIINNTNSPHVKLKSINIGDCKWTEGFWADKFKVAEEVMIPYMGEVLTGDVGHALNNFKIAAGLKEGKHKGMKWHDGDFYKWMEASMYIYAQNKEEKIIKELDEYIDIIGKAQAEDGYIHTKVQTEADMDRFGNRQHHEMYNFGHLYTSACIHNRITGKTNFLDIAIKNANFLYNKFMPEPKGHLKRFGFNQTQIMGLVELYRTTKDKRYLELAELFINLRGKLKVNPTPVSSYKFIGDMVQERTPIRKAKTAEGHAVLALYYYAGAADVVAETGEKELLKALDRLWGNVVNKKMYVTGAVGQTHHGVSSHVDMVHEGFINEYMMPNLSAYNETCANVCNSMFSYRMLGLNGESKYADIMELVLFNSALSGISVEGKDYFYANPLRVSHDGYDPGNDTEFDVRQPYIPCFCCPPNLVRTIAKVSGWAYSLSENGVAVNLYGGNTLSTNLLDGSSIKLKQETQYPWEGQVKITIEESKTEAFDILLRIPEWASGSKILVNGKAIGVEAKTGTFAVVNRKWKKGDVLTLDMPMDIKLLEGHPLIEEVRNQAAIKRGPVVYCIESPDLPKGTDILDVYLPIKSKLTATYKPSFLGGISTINGNVKLRKDDKKGMYREMSNLKWDTYKAQFVPYFAWANRGQAEMSVWVPVLME</sequence>
<accession>A0ABP8C877</accession>
<dbReference type="EMBL" id="BAABCA010000003">
    <property type="protein sequence ID" value="GAA4235340.1"/>
    <property type="molecule type" value="Genomic_DNA"/>
</dbReference>
<evidence type="ECO:0000313" key="4">
    <source>
        <dbReference type="EMBL" id="GAA4235340.1"/>
    </source>
</evidence>
<dbReference type="PROSITE" id="PS51257">
    <property type="entry name" value="PROKAR_LIPOPROTEIN"/>
    <property type="match status" value="1"/>
</dbReference>
<reference evidence="5" key="1">
    <citation type="journal article" date="2019" name="Int. J. Syst. Evol. Microbiol.">
        <title>The Global Catalogue of Microorganisms (GCM) 10K type strain sequencing project: providing services to taxonomists for standard genome sequencing and annotation.</title>
        <authorList>
            <consortium name="The Broad Institute Genomics Platform"/>
            <consortium name="The Broad Institute Genome Sequencing Center for Infectious Disease"/>
            <person name="Wu L."/>
            <person name="Ma J."/>
        </authorList>
    </citation>
    <scope>NUCLEOTIDE SEQUENCE [LARGE SCALE GENOMIC DNA]</scope>
    <source>
        <strain evidence="5">JCM 17630</strain>
    </source>
</reference>
<feature type="domain" description="Non-reducing end beta-L-arabinofuranosidase-like GH127 catalytic" evidence="1">
    <location>
        <begin position="67"/>
        <end position="469"/>
    </location>
</feature>
<evidence type="ECO:0000259" key="3">
    <source>
        <dbReference type="Pfam" id="PF20737"/>
    </source>
</evidence>
<dbReference type="PANTHER" id="PTHR43465">
    <property type="entry name" value="DUF1680 DOMAIN PROTEIN (AFU_ORTHOLOGUE AFUA_1G08910)"/>
    <property type="match status" value="1"/>
</dbReference>
<comment type="caution">
    <text evidence="4">The sequence shown here is derived from an EMBL/GenBank/DDBJ whole genome shotgun (WGS) entry which is preliminary data.</text>
</comment>
<evidence type="ECO:0000259" key="1">
    <source>
        <dbReference type="Pfam" id="PF07944"/>
    </source>
</evidence>
<keyword evidence="4" id="KW-0378">Hydrolase</keyword>
<feature type="domain" description="Non-reducing end beta-L-arabinofuranosidase-like GH127 middle" evidence="2">
    <location>
        <begin position="480"/>
        <end position="576"/>
    </location>
</feature>
<dbReference type="GO" id="GO:0016787">
    <property type="term" value="F:hydrolase activity"/>
    <property type="evidence" value="ECO:0007669"/>
    <property type="project" value="UniProtKB-KW"/>
</dbReference>
<protein>
    <submittedName>
        <fullName evidence="4">Glycoside hydrolase family 127 protein</fullName>
    </submittedName>
</protein>
<evidence type="ECO:0000313" key="5">
    <source>
        <dbReference type="Proteomes" id="UP001501496"/>
    </source>
</evidence>
<dbReference type="Proteomes" id="UP001501496">
    <property type="component" value="Unassembled WGS sequence"/>
</dbReference>
<dbReference type="InterPro" id="IPR008928">
    <property type="entry name" value="6-hairpin_glycosidase_sf"/>
</dbReference>
<dbReference type="InterPro" id="IPR049046">
    <property type="entry name" value="Beta-AFase-like_GH127_middle"/>
</dbReference>
<keyword evidence="5" id="KW-1185">Reference proteome</keyword>
<feature type="domain" description="Non-reducing end beta-L-arabinofuranosidase-like GH127 C-terminal" evidence="3">
    <location>
        <begin position="579"/>
        <end position="691"/>
    </location>
</feature>
<dbReference type="Pfam" id="PF20737">
    <property type="entry name" value="Glyco_hydro127C"/>
    <property type="match status" value="1"/>
</dbReference>
<dbReference type="InterPro" id="IPR049174">
    <property type="entry name" value="Beta-AFase-like"/>
</dbReference>
<dbReference type="SUPFAM" id="SSF48208">
    <property type="entry name" value="Six-hairpin glycosidases"/>
    <property type="match status" value="1"/>
</dbReference>
<dbReference type="Pfam" id="PF20736">
    <property type="entry name" value="Glyco_hydro127M"/>
    <property type="match status" value="1"/>
</dbReference>
<dbReference type="Pfam" id="PF07944">
    <property type="entry name" value="Beta-AFase-like_GH127_cat"/>
    <property type="match status" value="1"/>
</dbReference>
<dbReference type="InterPro" id="IPR049049">
    <property type="entry name" value="Beta-AFase-like_GH127_C"/>
</dbReference>
<dbReference type="Gene3D" id="1.50.10.20">
    <property type="match status" value="1"/>
</dbReference>
<proteinExistence type="predicted"/>
<organism evidence="4 5">
    <name type="scientific">Postechiella marina</name>
    <dbReference type="NCBI Taxonomy" id="943941"/>
    <lineage>
        <taxon>Bacteria</taxon>
        <taxon>Pseudomonadati</taxon>
        <taxon>Bacteroidota</taxon>
        <taxon>Flavobacteriia</taxon>
        <taxon>Flavobacteriales</taxon>
        <taxon>Flavobacteriaceae</taxon>
        <taxon>Postechiella</taxon>
    </lineage>
</organism>
<dbReference type="InterPro" id="IPR012878">
    <property type="entry name" value="Beta-AFase-like_GH127_cat"/>
</dbReference>
<evidence type="ECO:0000259" key="2">
    <source>
        <dbReference type="Pfam" id="PF20736"/>
    </source>
</evidence>
<name>A0ABP8C877_9FLAO</name>
<dbReference type="RefSeq" id="WP_344787735.1">
    <property type="nucleotide sequence ID" value="NZ_BAABCA010000003.1"/>
</dbReference>